<dbReference type="PANTHER" id="PTHR47117">
    <property type="entry name" value="STAR-RELATED LIPID TRANSFER PROTEIN 9"/>
    <property type="match status" value="1"/>
</dbReference>
<sequence>GLIPRIARALFDHCAATQTEFSCEFSSYELYNEHVQDLLSTDKAQQARLRVREHPKKGPFVEGLSHHAITDIAHLEQLLWQGHARRTVGDSPIHPTSHRGHAIFDIAFRQFTNSNGLLTERSSRVQLVDMAGIERLSTAAGSHSETRIKDSGTTNKSLTVFGQCLKALANKAKVWHARVRSQDVHIPYRDSSLTWLLKESLGGNSRTFMVAAISPAECNRKETLSTLLYADRAKKIVNAAVV</sequence>
<accession>A9UQQ8</accession>
<dbReference type="InParanoid" id="A9UQQ8"/>
<comment type="caution">
    <text evidence="1">Lacks conserved residue(s) required for the propagation of feature annotation.</text>
</comment>
<dbReference type="Proteomes" id="UP000001357">
    <property type="component" value="Unassembled WGS sequence"/>
</dbReference>
<dbReference type="GO" id="GO:0007018">
    <property type="term" value="P:microtubule-based movement"/>
    <property type="evidence" value="ECO:0007669"/>
    <property type="project" value="InterPro"/>
</dbReference>
<feature type="domain" description="Kinesin motor" evidence="2">
    <location>
        <begin position="1"/>
        <end position="236"/>
    </location>
</feature>
<dbReference type="EMBL" id="CH991543">
    <property type="protein sequence ID" value="EDQ92639.1"/>
    <property type="molecule type" value="Genomic_DNA"/>
</dbReference>
<gene>
    <name evidence="3" type="ORF">MONBRDRAFT_2537</name>
</gene>
<dbReference type="STRING" id="81824.A9UQQ8"/>
<evidence type="ECO:0000256" key="1">
    <source>
        <dbReference type="PROSITE-ProRule" id="PRU00283"/>
    </source>
</evidence>
<dbReference type="GO" id="GO:0008017">
    <property type="term" value="F:microtubule binding"/>
    <property type="evidence" value="ECO:0007669"/>
    <property type="project" value="InterPro"/>
</dbReference>
<name>A9UQQ8_MONBE</name>
<feature type="non-terminal residue" evidence="3">
    <location>
        <position position="242"/>
    </location>
</feature>
<organism evidence="3 4">
    <name type="scientific">Monosiga brevicollis</name>
    <name type="common">Choanoflagellate</name>
    <dbReference type="NCBI Taxonomy" id="81824"/>
    <lineage>
        <taxon>Eukaryota</taxon>
        <taxon>Choanoflagellata</taxon>
        <taxon>Craspedida</taxon>
        <taxon>Salpingoecidae</taxon>
        <taxon>Monosiga</taxon>
    </lineage>
</organism>
<dbReference type="GeneID" id="5887941"/>
<dbReference type="RefSeq" id="XP_001742401.1">
    <property type="nucleotide sequence ID" value="XM_001742349.1"/>
</dbReference>
<protein>
    <recommendedName>
        <fullName evidence="2">Kinesin motor domain-containing protein</fullName>
    </recommendedName>
</protein>
<evidence type="ECO:0000313" key="3">
    <source>
        <dbReference type="EMBL" id="EDQ92639.1"/>
    </source>
</evidence>
<reference evidence="3 4" key="1">
    <citation type="journal article" date="2008" name="Nature">
        <title>The genome of the choanoflagellate Monosiga brevicollis and the origin of metazoans.</title>
        <authorList>
            <consortium name="JGI Sequencing"/>
            <person name="King N."/>
            <person name="Westbrook M.J."/>
            <person name="Young S.L."/>
            <person name="Kuo A."/>
            <person name="Abedin M."/>
            <person name="Chapman J."/>
            <person name="Fairclough S."/>
            <person name="Hellsten U."/>
            <person name="Isogai Y."/>
            <person name="Letunic I."/>
            <person name="Marr M."/>
            <person name="Pincus D."/>
            <person name="Putnam N."/>
            <person name="Rokas A."/>
            <person name="Wright K.J."/>
            <person name="Zuzow R."/>
            <person name="Dirks W."/>
            <person name="Good M."/>
            <person name="Goodstein D."/>
            <person name="Lemons D."/>
            <person name="Li W."/>
            <person name="Lyons J.B."/>
            <person name="Morris A."/>
            <person name="Nichols S."/>
            <person name="Richter D.J."/>
            <person name="Salamov A."/>
            <person name="Bork P."/>
            <person name="Lim W.A."/>
            <person name="Manning G."/>
            <person name="Miller W.T."/>
            <person name="McGinnis W."/>
            <person name="Shapiro H."/>
            <person name="Tjian R."/>
            <person name="Grigoriev I.V."/>
            <person name="Rokhsar D."/>
        </authorList>
    </citation>
    <scope>NUCLEOTIDE SEQUENCE [LARGE SCALE GENOMIC DNA]</scope>
    <source>
        <strain evidence="4">MX1 / ATCC 50154</strain>
    </source>
</reference>
<dbReference type="SUPFAM" id="SSF52540">
    <property type="entry name" value="P-loop containing nucleoside triphosphate hydrolases"/>
    <property type="match status" value="1"/>
</dbReference>
<dbReference type="GO" id="GO:0003777">
    <property type="term" value="F:microtubule motor activity"/>
    <property type="evidence" value="ECO:0007669"/>
    <property type="project" value="InterPro"/>
</dbReference>
<dbReference type="PRINTS" id="PR00380">
    <property type="entry name" value="KINESINHEAVY"/>
</dbReference>
<dbReference type="KEGG" id="mbr:MONBRDRAFT_2537"/>
<dbReference type="SMART" id="SM00129">
    <property type="entry name" value="KISc"/>
    <property type="match status" value="1"/>
</dbReference>
<evidence type="ECO:0000259" key="2">
    <source>
        <dbReference type="PROSITE" id="PS50067"/>
    </source>
</evidence>
<dbReference type="InterPro" id="IPR027417">
    <property type="entry name" value="P-loop_NTPase"/>
</dbReference>
<dbReference type="PROSITE" id="PS50067">
    <property type="entry name" value="KINESIN_MOTOR_2"/>
    <property type="match status" value="1"/>
</dbReference>
<dbReference type="GO" id="GO:0005524">
    <property type="term" value="F:ATP binding"/>
    <property type="evidence" value="ECO:0007669"/>
    <property type="project" value="InterPro"/>
</dbReference>
<evidence type="ECO:0000313" key="4">
    <source>
        <dbReference type="Proteomes" id="UP000001357"/>
    </source>
</evidence>
<proteinExistence type="inferred from homology"/>
<keyword evidence="4" id="KW-1185">Reference proteome</keyword>
<feature type="non-terminal residue" evidence="3">
    <location>
        <position position="1"/>
    </location>
</feature>
<comment type="similarity">
    <text evidence="1">Belongs to the TRAFAC class myosin-kinesin ATPase superfamily. Kinesin family.</text>
</comment>
<dbReference type="Gene3D" id="3.40.850.10">
    <property type="entry name" value="Kinesin motor domain"/>
    <property type="match status" value="1"/>
</dbReference>
<dbReference type="InterPro" id="IPR036961">
    <property type="entry name" value="Kinesin_motor_dom_sf"/>
</dbReference>
<dbReference type="InterPro" id="IPR001752">
    <property type="entry name" value="Kinesin_motor_dom"/>
</dbReference>
<dbReference type="eggNOG" id="KOG0245">
    <property type="taxonomic scope" value="Eukaryota"/>
</dbReference>
<dbReference type="AlphaFoldDB" id="A9UQQ8"/>
<dbReference type="Pfam" id="PF00225">
    <property type="entry name" value="Kinesin"/>
    <property type="match status" value="1"/>
</dbReference>